<dbReference type="NCBIfam" id="NF033451">
    <property type="entry name" value="BREX_2_MTaseX"/>
    <property type="match status" value="1"/>
</dbReference>
<keyword evidence="10" id="KW-1185">Reference proteome</keyword>
<comment type="catalytic activity">
    <reaction evidence="5">
        <text>a 2'-deoxyadenosine in DNA + S-adenosyl-L-methionine = an N(6)-methyl-2'-deoxyadenosine in DNA + S-adenosyl-L-homocysteine + H(+)</text>
        <dbReference type="Rhea" id="RHEA:15197"/>
        <dbReference type="Rhea" id="RHEA-COMP:12418"/>
        <dbReference type="Rhea" id="RHEA-COMP:12419"/>
        <dbReference type="ChEBI" id="CHEBI:15378"/>
        <dbReference type="ChEBI" id="CHEBI:57856"/>
        <dbReference type="ChEBI" id="CHEBI:59789"/>
        <dbReference type="ChEBI" id="CHEBI:90615"/>
        <dbReference type="ChEBI" id="CHEBI:90616"/>
        <dbReference type="EC" id="2.1.1.72"/>
    </reaction>
</comment>
<dbReference type="Pfam" id="PF22654">
    <property type="entry name" value="DUF7008"/>
    <property type="match status" value="1"/>
</dbReference>
<accession>A0ABP8YZF1</accession>
<name>A0ABP8YZF1_9MICO</name>
<evidence type="ECO:0000313" key="9">
    <source>
        <dbReference type="EMBL" id="GAA4742177.1"/>
    </source>
</evidence>
<organism evidence="9 10">
    <name type="scientific">Amnibacterium soli</name>
    <dbReference type="NCBI Taxonomy" id="1282736"/>
    <lineage>
        <taxon>Bacteria</taxon>
        <taxon>Bacillati</taxon>
        <taxon>Actinomycetota</taxon>
        <taxon>Actinomycetes</taxon>
        <taxon>Micrococcales</taxon>
        <taxon>Microbacteriaceae</taxon>
        <taxon>Amnibacterium</taxon>
    </lineage>
</organism>
<proteinExistence type="predicted"/>
<dbReference type="RefSeq" id="WP_345480105.1">
    <property type="nucleotide sequence ID" value="NZ_BAABLP010000002.1"/>
</dbReference>
<evidence type="ECO:0000256" key="5">
    <source>
        <dbReference type="ARBA" id="ARBA00047942"/>
    </source>
</evidence>
<dbReference type="SUPFAM" id="SSF53335">
    <property type="entry name" value="S-adenosyl-L-methionine-dependent methyltransferases"/>
    <property type="match status" value="1"/>
</dbReference>
<dbReference type="InterPro" id="IPR011639">
    <property type="entry name" value="MethylTrfase_TaqI-like_dom"/>
</dbReference>
<feature type="coiled-coil region" evidence="6">
    <location>
        <begin position="1"/>
        <end position="28"/>
    </location>
</feature>
<evidence type="ECO:0000256" key="6">
    <source>
        <dbReference type="SAM" id="Coils"/>
    </source>
</evidence>
<feature type="domain" description="Type II methyltransferase M.TaqI-like" evidence="7">
    <location>
        <begin position="282"/>
        <end position="441"/>
    </location>
</feature>
<dbReference type="Gene3D" id="3.40.50.150">
    <property type="entry name" value="Vaccinia Virus protein VP39"/>
    <property type="match status" value="1"/>
</dbReference>
<dbReference type="EMBL" id="BAABLP010000002">
    <property type="protein sequence ID" value="GAA4742177.1"/>
    <property type="molecule type" value="Genomic_DNA"/>
</dbReference>
<evidence type="ECO:0000259" key="7">
    <source>
        <dbReference type="Pfam" id="PF07669"/>
    </source>
</evidence>
<evidence type="ECO:0000256" key="2">
    <source>
        <dbReference type="ARBA" id="ARBA00022603"/>
    </source>
</evidence>
<keyword evidence="2" id="KW-0489">Methyltransferase</keyword>
<dbReference type="InterPro" id="IPR050953">
    <property type="entry name" value="N4_N6_ade-DNA_methylase"/>
</dbReference>
<keyword evidence="3" id="KW-0808">Transferase</keyword>
<keyword evidence="6" id="KW-0175">Coiled coil</keyword>
<dbReference type="EC" id="2.1.1.72" evidence="1"/>
<dbReference type="Proteomes" id="UP001500121">
    <property type="component" value="Unassembled WGS sequence"/>
</dbReference>
<dbReference type="InterPro" id="IPR029063">
    <property type="entry name" value="SAM-dependent_MTases_sf"/>
</dbReference>
<dbReference type="PRINTS" id="PR00507">
    <property type="entry name" value="N12N6MTFRASE"/>
</dbReference>
<sequence length="1180" mass="131525">MIDSALLLADLKRELKSLEADLRVRAEDDADPWGARLRDEYETAKRRERTGLAWIEWRDGEVSQAAVAWILASVFIRFAEDNGLLEGAQRDGRPVALPWIAAPGEGIERAVENEQAYYAATPTATSRDWLQDAFRTLADLPAGRTLVDPDHSAVWHAPISANASDRLLAFFRHTTAAGNLMHDFRDPELGTRFLGDLYQDLSDYAKKTYALLQTPVFVEEFILDQTLTPAIAEFGLTGLKMIDPACGSGHFLLGAFNRLTAAWAETAPSADKGERVQRALDSIHGVDLNPFAIAVARFRLTTAAIKAAGIRTLVGAPEFRYRLAIGDSLLGSVDRVEQLDMTGEEYFEYHNEDLSEYADILRGNRYHVVVANPPYIQPSDPKLRDQYRALYSTCHRKYALSVPFMELLFRLARRGGAGGAGYVGQITSNAFMKREFGKKLIQEFLSGEYTGSVPEHVELTYIIDTSRAWIPGHNSEGTATAILVGRPRKPQSSTVRAVLGVRGEPSRPAVAADGLVWRDIVEHLDSPGYQGQYVSIADVPRSAYRTFPWSLSGGGAGELKKQIESASTGRLGDQVAEIGIVAVLGEEAPFEVPPSFRGPTIGLVSGESVRDWSLREVRRYWPYDAHLRPNTELGKSRWLWPYRAVLRNVIFFGKSPAQRGFEWYQYVYLAANKLRTPLSIAYPEVASHNHFVLDRGGKVFNRPAPVIKLAPEATEDDYYDILGVLNSSVACFWTQEVSQQKQGGDERWDWHFQVNTTKLHPFPLPLDRARDLARQIDERAQARSATLPEVVLANWGPGALAHAHLEWIRLGSEMVALQEELDWRMYVAYGLADPQLSPKVEGLAAIQPNERPFEIGLARAVARGETETAWFNRHGRLPLTELPEHWSSEYRDLIERRLAAIASNPGLGVLEQPEYKRRWSGVSWEELVNSAVQGALLGRLDSADLWRDASGRPLVRSAAQIADELRHDEGMRELMAIYTGSQDYDFANELGRLLASKAVPAVAASRYKPSGIEKSRAWERTWDAQRAEDRGERVQVPVPPKYVQADFLKASYWSARGKLDVPKERFVAFPGSKLPDDVTDVYGWGGWDSRERGQAIARFANELSRAGSPAEQVVPLVGALIEVEPWLRQWHDELDTRTGVSPAAAVESIITTLLGRLGLGRDEILAWRPPAPTRGRKSAS</sequence>
<dbReference type="InterPro" id="IPR002052">
    <property type="entry name" value="DNA_methylase_N6_adenine_CS"/>
</dbReference>
<feature type="domain" description="DUF7008" evidence="8">
    <location>
        <begin position="814"/>
        <end position="1177"/>
    </location>
</feature>
<evidence type="ECO:0000259" key="8">
    <source>
        <dbReference type="Pfam" id="PF22654"/>
    </source>
</evidence>
<evidence type="ECO:0000256" key="3">
    <source>
        <dbReference type="ARBA" id="ARBA00022679"/>
    </source>
</evidence>
<evidence type="ECO:0000256" key="4">
    <source>
        <dbReference type="ARBA" id="ARBA00022691"/>
    </source>
</evidence>
<dbReference type="PROSITE" id="PS00092">
    <property type="entry name" value="N6_MTASE"/>
    <property type="match status" value="1"/>
</dbReference>
<protein>
    <recommendedName>
        <fullName evidence="1">site-specific DNA-methyltransferase (adenine-specific)</fullName>
        <ecNumber evidence="1">2.1.1.72</ecNumber>
    </recommendedName>
</protein>
<evidence type="ECO:0000256" key="1">
    <source>
        <dbReference type="ARBA" id="ARBA00011900"/>
    </source>
</evidence>
<dbReference type="InterPro" id="IPR054277">
    <property type="entry name" value="DUF7008"/>
</dbReference>
<keyword evidence="4" id="KW-0949">S-adenosyl-L-methionine</keyword>
<comment type="caution">
    <text evidence="9">The sequence shown here is derived from an EMBL/GenBank/DDBJ whole genome shotgun (WGS) entry which is preliminary data.</text>
</comment>
<dbReference type="PANTHER" id="PTHR33841">
    <property type="entry name" value="DNA METHYLTRANSFERASE YEEA-RELATED"/>
    <property type="match status" value="1"/>
</dbReference>
<dbReference type="PANTHER" id="PTHR33841:SF1">
    <property type="entry name" value="DNA METHYLTRANSFERASE A"/>
    <property type="match status" value="1"/>
</dbReference>
<dbReference type="Pfam" id="PF07669">
    <property type="entry name" value="Eco57I"/>
    <property type="match status" value="1"/>
</dbReference>
<reference evidence="10" key="1">
    <citation type="journal article" date="2019" name="Int. J. Syst. Evol. Microbiol.">
        <title>The Global Catalogue of Microorganisms (GCM) 10K type strain sequencing project: providing services to taxonomists for standard genome sequencing and annotation.</title>
        <authorList>
            <consortium name="The Broad Institute Genomics Platform"/>
            <consortium name="The Broad Institute Genome Sequencing Center for Infectious Disease"/>
            <person name="Wu L."/>
            <person name="Ma J."/>
        </authorList>
    </citation>
    <scope>NUCLEOTIDE SEQUENCE [LARGE SCALE GENOMIC DNA]</scope>
    <source>
        <strain evidence="10">JCM 19015</strain>
    </source>
</reference>
<gene>
    <name evidence="9" type="primary">pglX</name>
    <name evidence="9" type="ORF">GCM10025783_11860</name>
</gene>
<evidence type="ECO:0000313" key="10">
    <source>
        <dbReference type="Proteomes" id="UP001500121"/>
    </source>
</evidence>